<dbReference type="EMBL" id="LGTZ01000292">
    <property type="protein sequence ID" value="OJD25967.1"/>
    <property type="molecule type" value="Genomic_DNA"/>
</dbReference>
<dbReference type="Gene3D" id="3.40.50.300">
    <property type="entry name" value="P-loop containing nucleotide triphosphate hydrolases"/>
    <property type="match status" value="1"/>
</dbReference>
<evidence type="ECO:0000313" key="8">
    <source>
        <dbReference type="EMBL" id="OJD25967.1"/>
    </source>
</evidence>
<comment type="caution">
    <text evidence="8">The sequence shown here is derived from an EMBL/GenBank/DDBJ whole genome shotgun (WGS) entry which is preliminary data.</text>
</comment>
<name>A0A1J9RBS4_9EURO</name>
<dbReference type="SUPFAM" id="SSF52540">
    <property type="entry name" value="P-loop containing nucleoside triphosphate hydrolases"/>
    <property type="match status" value="1"/>
</dbReference>
<comment type="subcellular location">
    <subcellularLocation>
        <location evidence="1">Membrane</location>
        <topology evidence="1">Multi-pass membrane protein</topology>
    </subcellularLocation>
</comment>
<sequence>MMRDVMTAAFGIAHTVNTCVGDDFVRGVSGGERKRVSIAEAALSGAGFQCWDNSTRGLDSANAITFCKTAAVAIYQAPQAAYEPFDRVIVLYEGCQIFFGKTTEAKAYFESLSFECPHRQTVLDFLISMTSPGARRPKPGFENRVPRSPDEFAARWRECQASSRSYLEAFLALAYVHMVEDWLNRYHVSRRRTPSRASRTSFTPSSCSLLCSIISTSMPMFLPQRSLYEVRERPSKSYQWTTFVLSNILVEAVWNTLMAVLIYFCWYYPVGTFSHFAITWVPNAEIGGVIASLLWVFCLVFCGVTIPKANFPSLWARMHPVSPATYLVGGVMAAALAGTTVTCSETELLQIPPPANMTGGEFLTSFADAARGVLLNPAEAVKACRYCIVATTDQFLARFDI</sequence>
<organism evidence="8 9">
    <name type="scientific">Blastomyces percursus</name>
    <dbReference type="NCBI Taxonomy" id="1658174"/>
    <lineage>
        <taxon>Eukaryota</taxon>
        <taxon>Fungi</taxon>
        <taxon>Dikarya</taxon>
        <taxon>Ascomycota</taxon>
        <taxon>Pezizomycotina</taxon>
        <taxon>Eurotiomycetes</taxon>
        <taxon>Eurotiomycetidae</taxon>
        <taxon>Onygenales</taxon>
        <taxon>Ajellomycetaceae</taxon>
        <taxon>Blastomyces</taxon>
    </lineage>
</organism>
<dbReference type="VEuPathDB" id="FungiDB:ACJ73_02666"/>
<feature type="domain" description="ABC-2 type transporter transmembrane" evidence="7">
    <location>
        <begin position="209"/>
        <end position="271"/>
    </location>
</feature>
<evidence type="ECO:0000313" key="9">
    <source>
        <dbReference type="Proteomes" id="UP000242791"/>
    </source>
</evidence>
<dbReference type="GO" id="GO:0016020">
    <property type="term" value="C:membrane"/>
    <property type="evidence" value="ECO:0007669"/>
    <property type="project" value="UniProtKB-SubCell"/>
</dbReference>
<dbReference type="STRING" id="1658174.A0A1J9RBS4"/>
<evidence type="ECO:0000256" key="5">
    <source>
        <dbReference type="ARBA" id="ARBA00023136"/>
    </source>
</evidence>
<keyword evidence="3 6" id="KW-0812">Transmembrane</keyword>
<evidence type="ECO:0000256" key="3">
    <source>
        <dbReference type="ARBA" id="ARBA00022692"/>
    </source>
</evidence>
<dbReference type="OrthoDB" id="4369563at2759"/>
<dbReference type="GO" id="GO:0140359">
    <property type="term" value="F:ABC-type transporter activity"/>
    <property type="evidence" value="ECO:0007669"/>
    <property type="project" value="InterPro"/>
</dbReference>
<feature type="domain" description="ABC-2 type transporter transmembrane" evidence="7">
    <location>
        <begin position="272"/>
        <end position="334"/>
    </location>
</feature>
<feature type="transmembrane region" description="Helical" evidence="6">
    <location>
        <begin position="289"/>
        <end position="309"/>
    </location>
</feature>
<evidence type="ECO:0000256" key="1">
    <source>
        <dbReference type="ARBA" id="ARBA00004141"/>
    </source>
</evidence>
<dbReference type="InterPro" id="IPR013525">
    <property type="entry name" value="ABC2_TM"/>
</dbReference>
<dbReference type="Proteomes" id="UP000242791">
    <property type="component" value="Unassembled WGS sequence"/>
</dbReference>
<keyword evidence="5 6" id="KW-0472">Membrane</keyword>
<reference evidence="8 9" key="1">
    <citation type="submission" date="2015-08" db="EMBL/GenBank/DDBJ databases">
        <title>Emmonsia species relationships and genome sequence.</title>
        <authorList>
            <person name="Cuomo C.A."/>
            <person name="Schwartz I.S."/>
            <person name="Kenyon C."/>
            <person name="De Hoog G.S."/>
            <person name="Govender N.P."/>
            <person name="Botha A."/>
            <person name="Moreno L."/>
            <person name="De Vries M."/>
            <person name="Munoz J.F."/>
            <person name="Stielow J.B."/>
        </authorList>
    </citation>
    <scope>NUCLEOTIDE SEQUENCE [LARGE SCALE GENOMIC DNA]</scope>
    <source>
        <strain evidence="8 9">EI222</strain>
    </source>
</reference>
<proteinExistence type="predicted"/>
<dbReference type="AlphaFoldDB" id="A0A1J9RBS4"/>
<evidence type="ECO:0000256" key="4">
    <source>
        <dbReference type="ARBA" id="ARBA00022989"/>
    </source>
</evidence>
<evidence type="ECO:0000259" key="7">
    <source>
        <dbReference type="Pfam" id="PF01061"/>
    </source>
</evidence>
<accession>A0A1J9RBS4</accession>
<dbReference type="InterPro" id="IPR027417">
    <property type="entry name" value="P-loop_NTPase"/>
</dbReference>
<keyword evidence="2" id="KW-0813">Transport</keyword>
<keyword evidence="9" id="KW-1185">Reference proteome</keyword>
<dbReference type="Pfam" id="PF01061">
    <property type="entry name" value="ABC2_membrane"/>
    <property type="match status" value="2"/>
</dbReference>
<feature type="transmembrane region" description="Helical" evidence="6">
    <location>
        <begin position="243"/>
        <end position="269"/>
    </location>
</feature>
<protein>
    <recommendedName>
        <fullName evidence="7">ABC-2 type transporter transmembrane domain-containing protein</fullName>
    </recommendedName>
</protein>
<gene>
    <name evidence="8" type="ORF">ACJ73_02666</name>
</gene>
<keyword evidence="4 6" id="KW-1133">Transmembrane helix</keyword>
<evidence type="ECO:0000256" key="6">
    <source>
        <dbReference type="SAM" id="Phobius"/>
    </source>
</evidence>
<dbReference type="PANTHER" id="PTHR19241">
    <property type="entry name" value="ATP-BINDING CASSETTE TRANSPORTER"/>
    <property type="match status" value="1"/>
</dbReference>
<evidence type="ECO:0000256" key="2">
    <source>
        <dbReference type="ARBA" id="ARBA00022448"/>
    </source>
</evidence>